<dbReference type="EMBL" id="JBIAQY010000002">
    <property type="protein sequence ID" value="MFF3567484.1"/>
    <property type="molecule type" value="Genomic_DNA"/>
</dbReference>
<dbReference type="InterPro" id="IPR000524">
    <property type="entry name" value="Tscrpt_reg_HTH_GntR"/>
</dbReference>
<dbReference type="Pfam" id="PF00392">
    <property type="entry name" value="GntR"/>
    <property type="match status" value="1"/>
</dbReference>
<evidence type="ECO:0000313" key="5">
    <source>
        <dbReference type="EMBL" id="MFF3567484.1"/>
    </source>
</evidence>
<dbReference type="Gene3D" id="1.10.10.10">
    <property type="entry name" value="Winged helix-like DNA-binding domain superfamily/Winged helix DNA-binding domain"/>
    <property type="match status" value="1"/>
</dbReference>
<proteinExistence type="predicted"/>
<evidence type="ECO:0000256" key="2">
    <source>
        <dbReference type="ARBA" id="ARBA00023125"/>
    </source>
</evidence>
<dbReference type="SUPFAM" id="SSF48008">
    <property type="entry name" value="GntR ligand-binding domain-like"/>
    <property type="match status" value="1"/>
</dbReference>
<dbReference type="CDD" id="cd07377">
    <property type="entry name" value="WHTH_GntR"/>
    <property type="match status" value="1"/>
</dbReference>
<dbReference type="InterPro" id="IPR036388">
    <property type="entry name" value="WH-like_DNA-bd_sf"/>
</dbReference>
<keyword evidence="3" id="KW-0804">Transcription</keyword>
<dbReference type="Proteomes" id="UP001601992">
    <property type="component" value="Unassembled WGS sequence"/>
</dbReference>
<keyword evidence="1" id="KW-0805">Transcription regulation</keyword>
<dbReference type="InterPro" id="IPR036390">
    <property type="entry name" value="WH_DNA-bd_sf"/>
</dbReference>
<dbReference type="PROSITE" id="PS50949">
    <property type="entry name" value="HTH_GNTR"/>
    <property type="match status" value="1"/>
</dbReference>
<dbReference type="SUPFAM" id="SSF46785">
    <property type="entry name" value="Winged helix' DNA-binding domain"/>
    <property type="match status" value="1"/>
</dbReference>
<protein>
    <submittedName>
        <fullName evidence="5">GntR family transcriptional regulator</fullName>
    </submittedName>
</protein>
<accession>A0ABW6RWX9</accession>
<sequence length="246" mass="28116">MSVSLNLDSRTLVTRIADRLREQIIAGELEPGARIRQDEYAEAFGVSRTPLREAFRLLDAEGWITTRPRSGVEVSRFSPAEVQDIITMRLLLEPLAIRVSAVTHTSEESAALRTLHERWQADRSRWQSQTEEYNAVNQEFHFALYGLKPGADPDPVYAGLRGYWERYTRYRRVYWHSADSMSRSSDEHAALLDAWLARDADRAEVVLAQHILHAGRSLVRSLAGDEPPAFSPQLIELAKRYDWPLS</sequence>
<dbReference type="PANTHER" id="PTHR43537">
    <property type="entry name" value="TRANSCRIPTIONAL REGULATOR, GNTR FAMILY"/>
    <property type="match status" value="1"/>
</dbReference>
<dbReference type="InterPro" id="IPR011711">
    <property type="entry name" value="GntR_C"/>
</dbReference>
<dbReference type="SMART" id="SM00345">
    <property type="entry name" value="HTH_GNTR"/>
    <property type="match status" value="1"/>
</dbReference>
<evidence type="ECO:0000256" key="1">
    <source>
        <dbReference type="ARBA" id="ARBA00023015"/>
    </source>
</evidence>
<keyword evidence="6" id="KW-1185">Reference proteome</keyword>
<dbReference type="SMART" id="SM00895">
    <property type="entry name" value="FCD"/>
    <property type="match status" value="1"/>
</dbReference>
<name>A0ABW6RWX9_9NOCA</name>
<reference evidence="5 6" key="1">
    <citation type="submission" date="2024-10" db="EMBL/GenBank/DDBJ databases">
        <title>The Natural Products Discovery Center: Release of the First 8490 Sequenced Strains for Exploring Actinobacteria Biosynthetic Diversity.</title>
        <authorList>
            <person name="Kalkreuter E."/>
            <person name="Kautsar S.A."/>
            <person name="Yang D."/>
            <person name="Bader C.D."/>
            <person name="Teijaro C.N."/>
            <person name="Fluegel L."/>
            <person name="Davis C.M."/>
            <person name="Simpson J.R."/>
            <person name="Lauterbach L."/>
            <person name="Steele A.D."/>
            <person name="Gui C."/>
            <person name="Meng S."/>
            <person name="Li G."/>
            <person name="Viehrig K."/>
            <person name="Ye F."/>
            <person name="Su P."/>
            <person name="Kiefer A.F."/>
            <person name="Nichols A."/>
            <person name="Cepeda A.J."/>
            <person name="Yan W."/>
            <person name="Fan B."/>
            <person name="Jiang Y."/>
            <person name="Adhikari A."/>
            <person name="Zheng C.-J."/>
            <person name="Schuster L."/>
            <person name="Cowan T.M."/>
            <person name="Smanski M.J."/>
            <person name="Chevrette M.G."/>
            <person name="De Carvalho L.P.S."/>
            <person name="Shen B."/>
        </authorList>
    </citation>
    <scope>NUCLEOTIDE SEQUENCE [LARGE SCALE GENOMIC DNA]</scope>
    <source>
        <strain evidence="5 6">NPDC002593</strain>
    </source>
</reference>
<feature type="domain" description="HTH gntR-type" evidence="4">
    <location>
        <begin position="10"/>
        <end position="77"/>
    </location>
</feature>
<keyword evidence="2" id="KW-0238">DNA-binding</keyword>
<evidence type="ECO:0000256" key="3">
    <source>
        <dbReference type="ARBA" id="ARBA00023163"/>
    </source>
</evidence>
<dbReference type="Gene3D" id="1.20.120.530">
    <property type="entry name" value="GntR ligand-binding domain-like"/>
    <property type="match status" value="1"/>
</dbReference>
<gene>
    <name evidence="5" type="ORF">ACFYXQ_06840</name>
</gene>
<dbReference type="RefSeq" id="WP_051193366.1">
    <property type="nucleotide sequence ID" value="NZ_JBIAQY010000002.1"/>
</dbReference>
<dbReference type="Pfam" id="PF07729">
    <property type="entry name" value="FCD"/>
    <property type="match status" value="1"/>
</dbReference>
<evidence type="ECO:0000259" key="4">
    <source>
        <dbReference type="PROSITE" id="PS50949"/>
    </source>
</evidence>
<evidence type="ECO:0000313" key="6">
    <source>
        <dbReference type="Proteomes" id="UP001601992"/>
    </source>
</evidence>
<dbReference type="PANTHER" id="PTHR43537:SF49">
    <property type="entry name" value="TRANSCRIPTIONAL REGULATORY PROTEIN"/>
    <property type="match status" value="1"/>
</dbReference>
<comment type="caution">
    <text evidence="5">The sequence shown here is derived from an EMBL/GenBank/DDBJ whole genome shotgun (WGS) entry which is preliminary data.</text>
</comment>
<dbReference type="InterPro" id="IPR008920">
    <property type="entry name" value="TF_FadR/GntR_C"/>
</dbReference>
<organism evidence="5 6">
    <name type="scientific">Nocardia jiangxiensis</name>
    <dbReference type="NCBI Taxonomy" id="282685"/>
    <lineage>
        <taxon>Bacteria</taxon>
        <taxon>Bacillati</taxon>
        <taxon>Actinomycetota</taxon>
        <taxon>Actinomycetes</taxon>
        <taxon>Mycobacteriales</taxon>
        <taxon>Nocardiaceae</taxon>
        <taxon>Nocardia</taxon>
    </lineage>
</organism>